<dbReference type="PROSITE" id="PS50145">
    <property type="entry name" value="ZF_TRAF"/>
    <property type="match status" value="1"/>
</dbReference>
<keyword evidence="8" id="KW-1185">Reference proteome</keyword>
<dbReference type="Gene3D" id="3.30.40.10">
    <property type="entry name" value="Zinc/RING finger domain, C3HC4 (zinc finger)"/>
    <property type="match status" value="3"/>
</dbReference>
<protein>
    <submittedName>
        <fullName evidence="7">Uncharacterized protein</fullName>
    </submittedName>
</protein>
<dbReference type="OrthoDB" id="9049620at2759"/>
<reference evidence="7" key="1">
    <citation type="submission" date="2021-01" db="UniProtKB">
        <authorList>
            <consortium name="EnsemblMetazoa"/>
        </authorList>
    </citation>
    <scope>IDENTIFICATION</scope>
</reference>
<evidence type="ECO:0000313" key="8">
    <source>
        <dbReference type="Proteomes" id="UP000594262"/>
    </source>
</evidence>
<dbReference type="InterPro" id="IPR001841">
    <property type="entry name" value="Znf_RING"/>
</dbReference>
<evidence type="ECO:0000256" key="3">
    <source>
        <dbReference type="ARBA" id="ARBA00022833"/>
    </source>
</evidence>
<dbReference type="SUPFAM" id="SSF49599">
    <property type="entry name" value="TRAF domain-like"/>
    <property type="match status" value="1"/>
</dbReference>
<dbReference type="GO" id="GO:0008270">
    <property type="term" value="F:zinc ion binding"/>
    <property type="evidence" value="ECO:0007669"/>
    <property type="project" value="UniProtKB-KW"/>
</dbReference>
<evidence type="ECO:0000313" key="7">
    <source>
        <dbReference type="EnsemblMetazoa" id="CLYHEMP006608.1"/>
    </source>
</evidence>
<dbReference type="SUPFAM" id="SSF57850">
    <property type="entry name" value="RING/U-box"/>
    <property type="match status" value="1"/>
</dbReference>
<evidence type="ECO:0000259" key="5">
    <source>
        <dbReference type="PROSITE" id="PS50089"/>
    </source>
</evidence>
<name>A0A7M5U5R8_9CNID</name>
<accession>A0A7M5U5R8</accession>
<dbReference type="EnsemblMetazoa" id="CLYHEMT006608.1">
    <property type="protein sequence ID" value="CLYHEMP006608.1"/>
    <property type="gene ID" value="CLYHEMG006608"/>
</dbReference>
<evidence type="ECO:0000259" key="6">
    <source>
        <dbReference type="PROSITE" id="PS50145"/>
    </source>
</evidence>
<dbReference type="PANTHER" id="PTHR10131:SF94">
    <property type="entry name" value="TNF RECEPTOR-ASSOCIATED FACTOR 4"/>
    <property type="match status" value="1"/>
</dbReference>
<keyword evidence="2 4" id="KW-0863">Zinc-finger</keyword>
<feature type="zinc finger region" description="TRAF-type" evidence="4">
    <location>
        <begin position="547"/>
        <end position="592"/>
    </location>
</feature>
<dbReference type="InterPro" id="IPR013083">
    <property type="entry name" value="Znf_RING/FYVE/PHD"/>
</dbReference>
<dbReference type="PANTHER" id="PTHR10131">
    <property type="entry name" value="TNF RECEPTOR ASSOCIATED FACTOR"/>
    <property type="match status" value="1"/>
</dbReference>
<keyword evidence="1 4" id="KW-0479">Metal-binding</keyword>
<dbReference type="PROSITE" id="PS50089">
    <property type="entry name" value="ZF_RING_2"/>
    <property type="match status" value="1"/>
</dbReference>
<feature type="domain" description="TRAF-type" evidence="6">
    <location>
        <begin position="547"/>
        <end position="592"/>
    </location>
</feature>
<feature type="domain" description="RING-type" evidence="5">
    <location>
        <begin position="473"/>
        <end position="508"/>
    </location>
</feature>
<evidence type="ECO:0000256" key="4">
    <source>
        <dbReference type="PROSITE-ProRule" id="PRU00207"/>
    </source>
</evidence>
<keyword evidence="3 4" id="KW-0862">Zinc</keyword>
<dbReference type="Proteomes" id="UP000594262">
    <property type="component" value="Unplaced"/>
</dbReference>
<organism evidence="7 8">
    <name type="scientific">Clytia hemisphaerica</name>
    <dbReference type="NCBI Taxonomy" id="252671"/>
    <lineage>
        <taxon>Eukaryota</taxon>
        <taxon>Metazoa</taxon>
        <taxon>Cnidaria</taxon>
        <taxon>Hydrozoa</taxon>
        <taxon>Hydroidolina</taxon>
        <taxon>Leptothecata</taxon>
        <taxon>Obeliida</taxon>
        <taxon>Clytiidae</taxon>
        <taxon>Clytia</taxon>
    </lineage>
</organism>
<proteinExistence type="predicted"/>
<sequence>MMRKSKNTKKEIESVGEEYGGHQVNTRVVYFGDGGKEIHGVLKFFGHLRLMDDTVYAIVETDERCTCTDTNGILGRLTKKELKKLNISSFYRTLVVRPEELMKEEFMYEQKKKEIVNHDLKNEFKETAQRQAIVANEPNTLHEVTERLSDLDFCYELNLTAPIYTEYSKPDEMVKKPIPRPRQRPHIASYDLFGERTSYEEISDIPILNPGFILPWSSSSESATNLQPIDFDEGNDAMSDGNDSMVVEVEYDDTFNEAPASWSDQPDHHSVNRFSIASNEPFTNETIIAPLKVPASWSDQPDHHSANGNGFNIASNEPFTNETIIAPLKVPAVWSDQPDHHSANGFNIASNEPFTHETIIAPLKVPAVWSDQSDHHSANGFNIASNEPFTNETIIAPLKVPAVQSVQPDHHSTNGFNIATIEPFTNGTIIAPIDANPQESKMKNEDMVCKNVTGQNSETKDDLLKNFESHYSCPICLDIADDAVECTNCFKIYCGECTEGINACPSCRCTPSAWQPSRNARQFIGNLKTDCPNDGCKEKPTRSNLQVHLEKCEWSLIACSSDGCDKRIKQSGMVEHLLQCGHCLIKCSSKGCFELVKRKDVEDHKDRCLFTNINCMNCNEMFVRKNESTHLNICKEKIINCMFCGFSDTRMNVMLHSVRVHYEKVAHPFGEMLESIRVHRSVSNHYPSYLPP</sequence>
<dbReference type="AlphaFoldDB" id="A0A7M5U5R8"/>
<dbReference type="Pfam" id="PF02176">
    <property type="entry name" value="zf-TRAF"/>
    <property type="match status" value="1"/>
</dbReference>
<dbReference type="InterPro" id="IPR001293">
    <property type="entry name" value="Znf_TRAF"/>
</dbReference>
<evidence type="ECO:0000256" key="2">
    <source>
        <dbReference type="ARBA" id="ARBA00022771"/>
    </source>
</evidence>
<evidence type="ECO:0000256" key="1">
    <source>
        <dbReference type="ARBA" id="ARBA00022723"/>
    </source>
</evidence>